<dbReference type="OrthoDB" id="6627680at2759"/>
<gene>
    <name evidence="1" type="ORF">HPB48_026754</name>
</gene>
<organism evidence="1 2">
    <name type="scientific">Haemaphysalis longicornis</name>
    <name type="common">Bush tick</name>
    <dbReference type="NCBI Taxonomy" id="44386"/>
    <lineage>
        <taxon>Eukaryota</taxon>
        <taxon>Metazoa</taxon>
        <taxon>Ecdysozoa</taxon>
        <taxon>Arthropoda</taxon>
        <taxon>Chelicerata</taxon>
        <taxon>Arachnida</taxon>
        <taxon>Acari</taxon>
        <taxon>Parasitiformes</taxon>
        <taxon>Ixodida</taxon>
        <taxon>Ixodoidea</taxon>
        <taxon>Ixodidae</taxon>
        <taxon>Haemaphysalinae</taxon>
        <taxon>Haemaphysalis</taxon>
    </lineage>
</organism>
<name>A0A9J6HD51_HAELO</name>
<evidence type="ECO:0000313" key="1">
    <source>
        <dbReference type="EMBL" id="KAH9384741.1"/>
    </source>
</evidence>
<evidence type="ECO:0000313" key="2">
    <source>
        <dbReference type="Proteomes" id="UP000821853"/>
    </source>
</evidence>
<proteinExistence type="predicted"/>
<dbReference type="AlphaFoldDB" id="A0A9J6HD51"/>
<dbReference type="Proteomes" id="UP000821853">
    <property type="component" value="Unassembled WGS sequence"/>
</dbReference>
<accession>A0A9J6HD51</accession>
<dbReference type="VEuPathDB" id="VectorBase:HLOH_052088"/>
<reference evidence="1 2" key="1">
    <citation type="journal article" date="2020" name="Cell">
        <title>Large-Scale Comparative Analyses of Tick Genomes Elucidate Their Genetic Diversity and Vector Capacities.</title>
        <authorList>
            <consortium name="Tick Genome and Microbiome Consortium (TIGMIC)"/>
            <person name="Jia N."/>
            <person name="Wang J."/>
            <person name="Shi W."/>
            <person name="Du L."/>
            <person name="Sun Y."/>
            <person name="Zhan W."/>
            <person name="Jiang J.F."/>
            <person name="Wang Q."/>
            <person name="Zhang B."/>
            <person name="Ji P."/>
            <person name="Bell-Sakyi L."/>
            <person name="Cui X.M."/>
            <person name="Yuan T.T."/>
            <person name="Jiang B.G."/>
            <person name="Yang W.F."/>
            <person name="Lam T.T."/>
            <person name="Chang Q.C."/>
            <person name="Ding S.J."/>
            <person name="Wang X.J."/>
            <person name="Zhu J.G."/>
            <person name="Ruan X.D."/>
            <person name="Zhao L."/>
            <person name="Wei J.T."/>
            <person name="Ye R.Z."/>
            <person name="Que T.C."/>
            <person name="Du C.H."/>
            <person name="Zhou Y.H."/>
            <person name="Cheng J.X."/>
            <person name="Dai P.F."/>
            <person name="Guo W.B."/>
            <person name="Han X.H."/>
            <person name="Huang E.J."/>
            <person name="Li L.F."/>
            <person name="Wei W."/>
            <person name="Gao Y.C."/>
            <person name="Liu J.Z."/>
            <person name="Shao H.Z."/>
            <person name="Wang X."/>
            <person name="Wang C.C."/>
            <person name="Yang T.C."/>
            <person name="Huo Q.B."/>
            <person name="Li W."/>
            <person name="Chen H.Y."/>
            <person name="Chen S.E."/>
            <person name="Zhou L.G."/>
            <person name="Ni X.B."/>
            <person name="Tian J.H."/>
            <person name="Sheng Y."/>
            <person name="Liu T."/>
            <person name="Pan Y.S."/>
            <person name="Xia L.Y."/>
            <person name="Li J."/>
            <person name="Zhao F."/>
            <person name="Cao W.C."/>
        </authorList>
    </citation>
    <scope>NUCLEOTIDE SEQUENCE [LARGE SCALE GENOMIC DNA]</scope>
    <source>
        <strain evidence="1">HaeL-2018</strain>
    </source>
</reference>
<protein>
    <submittedName>
        <fullName evidence="1">Uncharacterized protein</fullName>
    </submittedName>
</protein>
<keyword evidence="2" id="KW-1185">Reference proteome</keyword>
<sequence>MKWRPIDCVEHRHDSSRVIFPIFDPCHVLKNIRNRYLERELTDGVGDIFGIFFPEALRAPAGHDSKTGSKLNQEACLPYELGEDECLSGSADILSSSDCRYLAPERKQRR</sequence>
<comment type="caution">
    <text evidence="1">The sequence shown here is derived from an EMBL/GenBank/DDBJ whole genome shotgun (WGS) entry which is preliminary data.</text>
</comment>
<dbReference type="EMBL" id="JABSTR010003019">
    <property type="protein sequence ID" value="KAH9384741.1"/>
    <property type="molecule type" value="Genomic_DNA"/>
</dbReference>